<dbReference type="InterPro" id="IPR006015">
    <property type="entry name" value="Universal_stress_UspA"/>
</dbReference>
<dbReference type="Pfam" id="PF00582">
    <property type="entry name" value="Usp"/>
    <property type="match status" value="2"/>
</dbReference>
<evidence type="ECO:0000313" key="4">
    <source>
        <dbReference type="Proteomes" id="UP001610063"/>
    </source>
</evidence>
<dbReference type="SUPFAM" id="SSF52402">
    <property type="entry name" value="Adenine nucleotide alpha hydrolases-like"/>
    <property type="match status" value="2"/>
</dbReference>
<comment type="caution">
    <text evidence="3">The sequence shown here is derived from an EMBL/GenBank/DDBJ whole genome shotgun (WGS) entry which is preliminary data.</text>
</comment>
<sequence length="308" mass="34632">MEAFKHHSYQVALVTLDLTEMDEHVIRYAAMISKILPIERIFFLHVAKTLEFPEELIQKYPTLMAPLDESIQAEIEQKVGQYFQGSEVKTECIVRDGAPIDKILKLAKVKSVDLIVMGRKKSLKGSGLVSSHIARKCPCSLLLVPENFRPEIKKVLIPVDFSRHSALAVHQAEVLTKKSPKDMALVHIYNVPTGYYKIGKTYEEFDEIIRGHARNECAKFQKDHQFSGDLECSFLSSKLDENEKLVHARAIEFGADIIAIGSRGRTTASSILIGSMAEKLVFHESDIPVLIVKNKGENMGFLEAILRV</sequence>
<evidence type="ECO:0000259" key="2">
    <source>
        <dbReference type="Pfam" id="PF00582"/>
    </source>
</evidence>
<dbReference type="InterPro" id="IPR006016">
    <property type="entry name" value="UspA"/>
</dbReference>
<dbReference type="PANTHER" id="PTHR46268">
    <property type="entry name" value="STRESS RESPONSE PROTEIN NHAX"/>
    <property type="match status" value="1"/>
</dbReference>
<protein>
    <submittedName>
        <fullName evidence="3">Universal stress protein</fullName>
    </submittedName>
</protein>
<evidence type="ECO:0000313" key="3">
    <source>
        <dbReference type="EMBL" id="MFH6985787.1"/>
    </source>
</evidence>
<dbReference type="Proteomes" id="UP001610063">
    <property type="component" value="Unassembled WGS sequence"/>
</dbReference>
<dbReference type="CDD" id="cd00293">
    <property type="entry name" value="USP-like"/>
    <property type="match status" value="2"/>
</dbReference>
<dbReference type="PANTHER" id="PTHR46268:SF6">
    <property type="entry name" value="UNIVERSAL STRESS PROTEIN UP12"/>
    <property type="match status" value="1"/>
</dbReference>
<name>A0ABW7NDT5_9BACT</name>
<proteinExistence type="inferred from homology"/>
<dbReference type="Gene3D" id="3.40.50.620">
    <property type="entry name" value="HUPs"/>
    <property type="match status" value="2"/>
</dbReference>
<keyword evidence="4" id="KW-1185">Reference proteome</keyword>
<gene>
    <name evidence="3" type="ORF">ACHKAR_20200</name>
</gene>
<organism evidence="3 4">
    <name type="scientific">Marinoscillum luteum</name>
    <dbReference type="NCBI Taxonomy" id="861051"/>
    <lineage>
        <taxon>Bacteria</taxon>
        <taxon>Pseudomonadati</taxon>
        <taxon>Bacteroidota</taxon>
        <taxon>Cytophagia</taxon>
        <taxon>Cytophagales</taxon>
        <taxon>Reichenbachiellaceae</taxon>
        <taxon>Marinoscillum</taxon>
    </lineage>
</organism>
<feature type="domain" description="UspA" evidence="2">
    <location>
        <begin position="9"/>
        <end position="145"/>
    </location>
</feature>
<dbReference type="RefSeq" id="WP_395419196.1">
    <property type="nucleotide sequence ID" value="NZ_JBIPKE010000020.1"/>
</dbReference>
<comment type="similarity">
    <text evidence="1">Belongs to the universal stress protein A family.</text>
</comment>
<accession>A0ABW7NDT5</accession>
<dbReference type="InterPro" id="IPR014729">
    <property type="entry name" value="Rossmann-like_a/b/a_fold"/>
</dbReference>
<evidence type="ECO:0000256" key="1">
    <source>
        <dbReference type="ARBA" id="ARBA00008791"/>
    </source>
</evidence>
<feature type="domain" description="UspA" evidence="2">
    <location>
        <begin position="152"/>
        <end position="293"/>
    </location>
</feature>
<dbReference type="EMBL" id="JBIPKE010000020">
    <property type="protein sequence ID" value="MFH6985787.1"/>
    <property type="molecule type" value="Genomic_DNA"/>
</dbReference>
<reference evidence="3 4" key="1">
    <citation type="journal article" date="2013" name="Int. J. Syst. Evol. Microbiol.">
        <title>Marinoscillum luteum sp. nov., isolated from marine sediment.</title>
        <authorList>
            <person name="Cha I.T."/>
            <person name="Park S.J."/>
            <person name="Kim S.J."/>
            <person name="Kim J.G."/>
            <person name="Jung M.Y."/>
            <person name="Shin K.S."/>
            <person name="Kwon K.K."/>
            <person name="Yang S.H."/>
            <person name="Seo Y.S."/>
            <person name="Rhee S.K."/>
        </authorList>
    </citation>
    <scope>NUCLEOTIDE SEQUENCE [LARGE SCALE GENOMIC DNA]</scope>
    <source>
        <strain evidence="3 4">KCTC 23939</strain>
    </source>
</reference>
<dbReference type="PRINTS" id="PR01438">
    <property type="entry name" value="UNVRSLSTRESS"/>
</dbReference>